<gene>
    <name evidence="2" type="ORF">BE221DRAFT_190004</name>
</gene>
<protein>
    <submittedName>
        <fullName evidence="2">Uncharacterized protein</fullName>
    </submittedName>
</protein>
<dbReference type="EMBL" id="KZ155774">
    <property type="protein sequence ID" value="OUS48666.1"/>
    <property type="molecule type" value="Genomic_DNA"/>
</dbReference>
<evidence type="ECO:0000256" key="1">
    <source>
        <dbReference type="SAM" id="MobiDB-lite"/>
    </source>
</evidence>
<name>A0A1Y5IGH8_OSTTA</name>
<reference evidence="2" key="1">
    <citation type="submission" date="2017-04" db="EMBL/GenBank/DDBJ databases">
        <title>Population genomics of picophytoplankton unveils novel chromosome hypervariability.</title>
        <authorList>
            <consortium name="DOE Joint Genome Institute"/>
            <person name="Blanc-Mathieu R."/>
            <person name="Krasovec M."/>
            <person name="Hebrard M."/>
            <person name="Yau S."/>
            <person name="Desgranges E."/>
            <person name="Martin J."/>
            <person name="Schackwitz W."/>
            <person name="Kuo A."/>
            <person name="Salin G."/>
            <person name="Donnadieu C."/>
            <person name="Desdevises Y."/>
            <person name="Sanchez-Ferandin S."/>
            <person name="Moreau H."/>
            <person name="Rivals E."/>
            <person name="Grigoriev I.V."/>
            <person name="Grimsley N."/>
            <person name="Eyre-Walker A."/>
            <person name="Piganeau G."/>
        </authorList>
    </citation>
    <scope>NUCLEOTIDE SEQUENCE [LARGE SCALE GENOMIC DNA]</scope>
    <source>
        <strain evidence="2">RCC 1115</strain>
    </source>
</reference>
<accession>A0A1Y5IGH8</accession>
<evidence type="ECO:0000313" key="2">
    <source>
        <dbReference type="EMBL" id="OUS48666.1"/>
    </source>
</evidence>
<dbReference type="AlphaFoldDB" id="A0A1Y5IGH8"/>
<feature type="region of interest" description="Disordered" evidence="1">
    <location>
        <begin position="140"/>
        <end position="180"/>
    </location>
</feature>
<proteinExistence type="predicted"/>
<dbReference type="Proteomes" id="UP000195557">
    <property type="component" value="Unassembled WGS sequence"/>
</dbReference>
<sequence>MARDRIFVRGDAREHREHALALDCANALGERLNRCARTRRHASHLSCRPERSSLRSRFRLGGRSGARILRAIALARRARRVLRLARHRFRSLRRPWVVIHSVQFDERGTVAAPMRFARRRARAPASEFRILPNARLDRSGAIRPGPLSRAPECVGRARVGDVPSKTRDRPTDRSVANRHE</sequence>
<feature type="compositionally biased region" description="Basic and acidic residues" evidence="1">
    <location>
        <begin position="164"/>
        <end position="180"/>
    </location>
</feature>
<organism evidence="2">
    <name type="scientific">Ostreococcus tauri</name>
    <name type="common">Marine green alga</name>
    <dbReference type="NCBI Taxonomy" id="70448"/>
    <lineage>
        <taxon>Eukaryota</taxon>
        <taxon>Viridiplantae</taxon>
        <taxon>Chlorophyta</taxon>
        <taxon>Mamiellophyceae</taxon>
        <taxon>Mamiellales</taxon>
        <taxon>Bathycoccaceae</taxon>
        <taxon>Ostreococcus</taxon>
    </lineage>
</organism>